<feature type="compositionally biased region" description="Polar residues" evidence="3">
    <location>
        <begin position="207"/>
        <end position="216"/>
    </location>
</feature>
<sequence>MRSVEDKGCYNNHGPTQEISGSSSINFEFHKANGASRTPHHRTGLGKPTPSKWDDAQKWLVGLSRGPDKNQSKTKPRNSNADDLRLIAPVPQKEQDYSSGEDDGVEDQEEEEEEENGCDGSARPNQYDVETKKVDCDDSVWRSNKPMENSTAAMRSLCLRDMGTEMTPIASQEPSRTATPIRATTPAARSPISSGSSTPVRPCQHGMQASQGYQKSTDGRSSHEAKSCGRGSGAAKRYVEESNACKSMPDNQNSDQARKPSPLETRAMAWDEAERAKYMARYKREEVRIQAWENHEKRKAEMEMRKMEVKAERMKARGQEKLTNKLAATRRIAEEKRANAEAKLNEKALRTSEKADYIRRTGHLPSTFSFKLPSLCWEGFLISEYVNPSAPKCSISYHRAKNLRKNSGSDRVEVVVVGMALVEVVVVTAWWWRWQHGGGGGGVGCGGGGGCGSFEGGGGCGGGVGGGGGGGGGEGGVGGGGGGGCGGGGGEGGVGGGGDGGGCTGSECGGVSGGVGCGSGGGVIF</sequence>
<evidence type="ECO:0000256" key="2">
    <source>
        <dbReference type="SAM" id="Coils"/>
    </source>
</evidence>
<feature type="region of interest" description="Disordered" evidence="3">
    <location>
        <begin position="167"/>
        <end position="266"/>
    </location>
</feature>
<feature type="region of interest" description="Disordered" evidence="3">
    <location>
        <begin position="1"/>
        <end position="133"/>
    </location>
</feature>
<protein>
    <recommendedName>
        <fullName evidence="4">Remorin C-terminal domain-containing protein</fullName>
    </recommendedName>
</protein>
<dbReference type="InterPro" id="IPR005516">
    <property type="entry name" value="Remorin_C"/>
</dbReference>
<organism evidence="5 6">
    <name type="scientific">Prunus armeniaca</name>
    <name type="common">Apricot</name>
    <name type="synonym">Armeniaca vulgaris</name>
    <dbReference type="NCBI Taxonomy" id="36596"/>
    <lineage>
        <taxon>Eukaryota</taxon>
        <taxon>Viridiplantae</taxon>
        <taxon>Streptophyta</taxon>
        <taxon>Embryophyta</taxon>
        <taxon>Tracheophyta</taxon>
        <taxon>Spermatophyta</taxon>
        <taxon>Magnoliopsida</taxon>
        <taxon>eudicotyledons</taxon>
        <taxon>Gunneridae</taxon>
        <taxon>Pentapetalae</taxon>
        <taxon>rosids</taxon>
        <taxon>fabids</taxon>
        <taxon>Rosales</taxon>
        <taxon>Rosaceae</taxon>
        <taxon>Amygdaloideae</taxon>
        <taxon>Amygdaleae</taxon>
        <taxon>Prunus</taxon>
    </lineage>
</organism>
<name>A0A6J5TJ35_PRUAR</name>
<evidence type="ECO:0000256" key="3">
    <source>
        <dbReference type="SAM" id="MobiDB-lite"/>
    </source>
</evidence>
<comment type="similarity">
    <text evidence="1">Belongs to the remorin family.</text>
</comment>
<dbReference type="AlphaFoldDB" id="A0A6J5TJ35"/>
<gene>
    <name evidence="5" type="ORF">CURHAP_LOCUS5370</name>
</gene>
<feature type="coiled-coil region" evidence="2">
    <location>
        <begin position="292"/>
        <end position="350"/>
    </location>
</feature>
<feature type="compositionally biased region" description="Basic and acidic residues" evidence="3">
    <location>
        <begin position="217"/>
        <end position="227"/>
    </location>
</feature>
<evidence type="ECO:0000313" key="5">
    <source>
        <dbReference type="EMBL" id="CAB4263950.1"/>
    </source>
</evidence>
<keyword evidence="2" id="KW-0175">Coiled coil</keyword>
<feature type="compositionally biased region" description="Acidic residues" evidence="3">
    <location>
        <begin position="99"/>
        <end position="117"/>
    </location>
</feature>
<dbReference type="Pfam" id="PF03763">
    <property type="entry name" value="Remorin_C"/>
    <property type="match status" value="1"/>
</dbReference>
<dbReference type="EMBL" id="CAEKDK010000001">
    <property type="protein sequence ID" value="CAB4263950.1"/>
    <property type="molecule type" value="Genomic_DNA"/>
</dbReference>
<feature type="domain" description="Remorin C-terminal" evidence="4">
    <location>
        <begin position="264"/>
        <end position="366"/>
    </location>
</feature>
<accession>A0A6J5TJ35</accession>
<dbReference type="PANTHER" id="PTHR31471:SF52">
    <property type="entry name" value="F12A21.28"/>
    <property type="match status" value="1"/>
</dbReference>
<evidence type="ECO:0000259" key="4">
    <source>
        <dbReference type="Pfam" id="PF03763"/>
    </source>
</evidence>
<reference evidence="5 6" key="1">
    <citation type="submission" date="2020-05" db="EMBL/GenBank/DDBJ databases">
        <authorList>
            <person name="Campoy J."/>
            <person name="Schneeberger K."/>
            <person name="Spophaly S."/>
        </authorList>
    </citation>
    <scope>NUCLEOTIDE SEQUENCE [LARGE SCALE GENOMIC DNA]</scope>
    <source>
        <strain evidence="5">PruArmRojPasFocal</strain>
    </source>
</reference>
<feature type="compositionally biased region" description="Polar residues" evidence="3">
    <location>
        <begin position="13"/>
        <end position="26"/>
    </location>
</feature>
<dbReference type="Proteomes" id="UP000507222">
    <property type="component" value="Unassembled WGS sequence"/>
</dbReference>
<feature type="compositionally biased region" description="Low complexity" evidence="3">
    <location>
        <begin position="174"/>
        <end position="191"/>
    </location>
</feature>
<evidence type="ECO:0000313" key="6">
    <source>
        <dbReference type="Proteomes" id="UP000507222"/>
    </source>
</evidence>
<evidence type="ECO:0000256" key="1">
    <source>
        <dbReference type="ARBA" id="ARBA00005711"/>
    </source>
</evidence>
<dbReference type="PANTHER" id="PTHR31471">
    <property type="entry name" value="OS02G0116800 PROTEIN"/>
    <property type="match status" value="1"/>
</dbReference>
<proteinExistence type="inferred from homology"/>